<name>A0AA37RXD8_9GAMM</name>
<gene>
    <name evidence="10" type="primary">aroF</name>
    <name evidence="10" type="ORF">GCM10007895_24810</name>
</gene>
<dbReference type="Pfam" id="PF00793">
    <property type="entry name" value="DAHP_synth_1"/>
    <property type="match status" value="1"/>
</dbReference>
<dbReference type="GO" id="GO:0042802">
    <property type="term" value="F:identical protein binding"/>
    <property type="evidence" value="ECO:0007669"/>
    <property type="project" value="UniProtKB-ARBA"/>
</dbReference>
<comment type="caution">
    <text evidence="10">The sequence shown here is derived from an EMBL/GenBank/DDBJ whole genome shotgun (WGS) entry which is preliminary data.</text>
</comment>
<dbReference type="GO" id="GO:0009073">
    <property type="term" value="P:aromatic amino acid family biosynthetic process"/>
    <property type="evidence" value="ECO:0007669"/>
    <property type="project" value="UniProtKB-KW"/>
</dbReference>
<sequence>MVKDMQQDKINNIHIASEQVLTTPAQLSEKLPLSDAAYRYIRSARKQVSDIVHKRDSRILAVVGPCSIHDIESAKEYALKLKKLHDELSDQFFILMRVYFEKPRTTVGWKGLINDPHMDNSFDVESGLHTARELLIWLAELELPVATEALDPISPQYLSELVSWSAIGARTTESQTHREMASGLSMPVGFKNGTDGKLDVAINALQSAASSHRFMGINKAGQVALLQTDGNPDGHVILRGGKSPNYDSVNVAQCEDQLHGAGLTARLVVDCSHGNSNKDHRLQPLVAQNVIHQIQEGNKSIIGLMLESHLFEGNQPTNGDNSSLKYGVSVTDACINWQSTEDLLRTSAAELAGVLPTRFEESA</sequence>
<keyword evidence="6 8" id="KW-0057">Aromatic amino acid biosynthesis</keyword>
<protein>
    <recommendedName>
        <fullName evidence="8">Phospho-2-dehydro-3-deoxyheptonate aldolase</fullName>
        <ecNumber evidence="8">2.5.1.54</ecNumber>
    </recommendedName>
</protein>
<proteinExistence type="inferred from homology"/>
<comment type="catalytic activity">
    <reaction evidence="7 8">
        <text>D-erythrose 4-phosphate + phosphoenolpyruvate + H2O = 7-phospho-2-dehydro-3-deoxy-D-arabino-heptonate + phosphate</text>
        <dbReference type="Rhea" id="RHEA:14717"/>
        <dbReference type="ChEBI" id="CHEBI:15377"/>
        <dbReference type="ChEBI" id="CHEBI:16897"/>
        <dbReference type="ChEBI" id="CHEBI:43474"/>
        <dbReference type="ChEBI" id="CHEBI:58394"/>
        <dbReference type="ChEBI" id="CHEBI:58702"/>
        <dbReference type="EC" id="2.5.1.54"/>
    </reaction>
</comment>
<dbReference type="InterPro" id="IPR006219">
    <property type="entry name" value="DAHP_synth_1"/>
</dbReference>
<organism evidence="10 11">
    <name type="scientific">Paraferrimonas sedimenticola</name>
    <dbReference type="NCBI Taxonomy" id="375674"/>
    <lineage>
        <taxon>Bacteria</taxon>
        <taxon>Pseudomonadati</taxon>
        <taxon>Pseudomonadota</taxon>
        <taxon>Gammaproteobacteria</taxon>
        <taxon>Alteromonadales</taxon>
        <taxon>Ferrimonadaceae</taxon>
        <taxon>Paraferrimonas</taxon>
    </lineage>
</organism>
<evidence type="ECO:0000256" key="7">
    <source>
        <dbReference type="ARBA" id="ARBA00047508"/>
    </source>
</evidence>
<dbReference type="PIRSF" id="PIRSF001361">
    <property type="entry name" value="DAHP_synthase"/>
    <property type="match status" value="1"/>
</dbReference>
<dbReference type="PANTHER" id="PTHR21225">
    <property type="entry name" value="PHOSPHO-2-DEHYDRO-3-DEOXYHEPTONATE ALDOLASE DAHP SYNTHETASE"/>
    <property type="match status" value="1"/>
</dbReference>
<keyword evidence="5 8" id="KW-0808">Transferase</keyword>
<dbReference type="AlphaFoldDB" id="A0AA37RXD8"/>
<feature type="domain" description="DAHP synthetase I/KDSA" evidence="9">
    <location>
        <begin position="50"/>
        <end position="344"/>
    </location>
</feature>
<dbReference type="Proteomes" id="UP001161422">
    <property type="component" value="Unassembled WGS sequence"/>
</dbReference>
<dbReference type="GO" id="GO:0008652">
    <property type="term" value="P:amino acid biosynthetic process"/>
    <property type="evidence" value="ECO:0007669"/>
    <property type="project" value="UniProtKB-KW"/>
</dbReference>
<keyword evidence="4 8" id="KW-0028">Amino-acid biosynthesis</keyword>
<evidence type="ECO:0000256" key="5">
    <source>
        <dbReference type="ARBA" id="ARBA00022679"/>
    </source>
</evidence>
<reference evidence="10" key="1">
    <citation type="journal article" date="2014" name="Int. J. Syst. Evol. Microbiol.">
        <title>Complete genome sequence of Corynebacterium casei LMG S-19264T (=DSM 44701T), isolated from a smear-ripened cheese.</title>
        <authorList>
            <consortium name="US DOE Joint Genome Institute (JGI-PGF)"/>
            <person name="Walter F."/>
            <person name="Albersmeier A."/>
            <person name="Kalinowski J."/>
            <person name="Ruckert C."/>
        </authorList>
    </citation>
    <scope>NUCLEOTIDE SEQUENCE</scope>
    <source>
        <strain evidence="10">NBRC 101628</strain>
    </source>
</reference>
<comment type="function">
    <text evidence="1 8">Stereospecific condensation of phosphoenolpyruvate (PEP) and D-erythrose-4-phosphate (E4P) giving rise to 3-deoxy-D-arabino-heptulosonate-7-phosphate (DAHP).</text>
</comment>
<comment type="pathway">
    <text evidence="2 8">Metabolic intermediate biosynthesis; chorismate biosynthesis; chorismate from D-erythrose 4-phosphate and phosphoenolpyruvate: step 1/7.</text>
</comment>
<evidence type="ECO:0000259" key="9">
    <source>
        <dbReference type="Pfam" id="PF00793"/>
    </source>
</evidence>
<comment type="similarity">
    <text evidence="3 8">Belongs to the class-I DAHP synthase family.</text>
</comment>
<evidence type="ECO:0000256" key="1">
    <source>
        <dbReference type="ARBA" id="ARBA00003726"/>
    </source>
</evidence>
<dbReference type="GO" id="GO:0005737">
    <property type="term" value="C:cytoplasm"/>
    <property type="evidence" value="ECO:0007669"/>
    <property type="project" value="TreeGrafter"/>
</dbReference>
<dbReference type="FunFam" id="3.20.20.70:FF:000005">
    <property type="entry name" value="Phospho-2-dehydro-3-deoxyheptonate aldolase"/>
    <property type="match status" value="1"/>
</dbReference>
<evidence type="ECO:0000256" key="4">
    <source>
        <dbReference type="ARBA" id="ARBA00022605"/>
    </source>
</evidence>
<evidence type="ECO:0000256" key="6">
    <source>
        <dbReference type="ARBA" id="ARBA00023141"/>
    </source>
</evidence>
<reference evidence="10" key="2">
    <citation type="submission" date="2023-01" db="EMBL/GenBank/DDBJ databases">
        <title>Draft genome sequence of Paraferrimonas sedimenticola strain NBRC 101628.</title>
        <authorList>
            <person name="Sun Q."/>
            <person name="Mori K."/>
        </authorList>
    </citation>
    <scope>NUCLEOTIDE SEQUENCE</scope>
    <source>
        <strain evidence="10">NBRC 101628</strain>
    </source>
</reference>
<evidence type="ECO:0000313" key="11">
    <source>
        <dbReference type="Proteomes" id="UP001161422"/>
    </source>
</evidence>
<keyword evidence="11" id="KW-1185">Reference proteome</keyword>
<dbReference type="EMBL" id="BSNC01000006">
    <property type="protein sequence ID" value="GLP97174.1"/>
    <property type="molecule type" value="Genomic_DNA"/>
</dbReference>
<evidence type="ECO:0000256" key="3">
    <source>
        <dbReference type="ARBA" id="ARBA00007985"/>
    </source>
</evidence>
<evidence type="ECO:0000256" key="2">
    <source>
        <dbReference type="ARBA" id="ARBA00004688"/>
    </source>
</evidence>
<dbReference type="InterPro" id="IPR006218">
    <property type="entry name" value="DAHP1/KDSA"/>
</dbReference>
<dbReference type="NCBIfam" id="TIGR00034">
    <property type="entry name" value="aroFGH"/>
    <property type="match status" value="1"/>
</dbReference>
<dbReference type="InterPro" id="IPR013785">
    <property type="entry name" value="Aldolase_TIM"/>
</dbReference>
<evidence type="ECO:0000256" key="8">
    <source>
        <dbReference type="PIRNR" id="PIRNR001361"/>
    </source>
</evidence>
<dbReference type="NCBIfam" id="NF009395">
    <property type="entry name" value="PRK12755.1"/>
    <property type="match status" value="1"/>
</dbReference>
<dbReference type="GO" id="GO:0003849">
    <property type="term" value="F:3-deoxy-7-phosphoheptulonate synthase activity"/>
    <property type="evidence" value="ECO:0007669"/>
    <property type="project" value="UniProtKB-EC"/>
</dbReference>
<evidence type="ECO:0000313" key="10">
    <source>
        <dbReference type="EMBL" id="GLP97174.1"/>
    </source>
</evidence>
<dbReference type="EC" id="2.5.1.54" evidence="8"/>
<dbReference type="PANTHER" id="PTHR21225:SF10">
    <property type="entry name" value="PHOSPHO-2-DEHYDRO-3-DEOXYHEPTONATE ALDOLASE, TYR-SENSITIVE"/>
    <property type="match status" value="1"/>
</dbReference>
<accession>A0AA37RXD8</accession>
<dbReference type="SUPFAM" id="SSF51569">
    <property type="entry name" value="Aldolase"/>
    <property type="match status" value="1"/>
</dbReference>
<dbReference type="Gene3D" id="3.20.20.70">
    <property type="entry name" value="Aldolase class I"/>
    <property type="match status" value="1"/>
</dbReference>